<proteinExistence type="predicted"/>
<evidence type="ECO:0000313" key="2">
    <source>
        <dbReference type="Proteomes" id="UP001229421"/>
    </source>
</evidence>
<protein>
    <submittedName>
        <fullName evidence="1">Uncharacterized protein</fullName>
    </submittedName>
</protein>
<sequence>MAESDRANKGRTLSLIHVEGYNFVSVSLQYQSLERRFVDSFLDLSCGLFNRFKVGFRFKISKNIRTKLQVRKKNDLRSTRNYVK</sequence>
<name>A0AAD8L3C1_TARER</name>
<comment type="caution">
    <text evidence="1">The sequence shown here is derived from an EMBL/GenBank/DDBJ whole genome shotgun (WGS) entry which is preliminary data.</text>
</comment>
<gene>
    <name evidence="1" type="ORF">QVD17_08945</name>
</gene>
<reference evidence="1" key="1">
    <citation type="journal article" date="2023" name="bioRxiv">
        <title>Improved chromosome-level genome assembly for marigold (Tagetes erecta).</title>
        <authorList>
            <person name="Jiang F."/>
            <person name="Yuan L."/>
            <person name="Wang S."/>
            <person name="Wang H."/>
            <person name="Xu D."/>
            <person name="Wang A."/>
            <person name="Fan W."/>
        </authorList>
    </citation>
    <scope>NUCLEOTIDE SEQUENCE</scope>
    <source>
        <strain evidence="1">WSJ</strain>
        <tissue evidence="1">Leaf</tissue>
    </source>
</reference>
<dbReference type="AlphaFoldDB" id="A0AAD8L3C1"/>
<organism evidence="1 2">
    <name type="scientific">Tagetes erecta</name>
    <name type="common">African marigold</name>
    <dbReference type="NCBI Taxonomy" id="13708"/>
    <lineage>
        <taxon>Eukaryota</taxon>
        <taxon>Viridiplantae</taxon>
        <taxon>Streptophyta</taxon>
        <taxon>Embryophyta</taxon>
        <taxon>Tracheophyta</taxon>
        <taxon>Spermatophyta</taxon>
        <taxon>Magnoliopsida</taxon>
        <taxon>eudicotyledons</taxon>
        <taxon>Gunneridae</taxon>
        <taxon>Pentapetalae</taxon>
        <taxon>asterids</taxon>
        <taxon>campanulids</taxon>
        <taxon>Asterales</taxon>
        <taxon>Asteraceae</taxon>
        <taxon>Asteroideae</taxon>
        <taxon>Heliantheae alliance</taxon>
        <taxon>Tageteae</taxon>
        <taxon>Tagetes</taxon>
    </lineage>
</organism>
<accession>A0AAD8L3C1</accession>
<dbReference type="EMBL" id="JAUHHV010000002">
    <property type="protein sequence ID" value="KAK1432056.1"/>
    <property type="molecule type" value="Genomic_DNA"/>
</dbReference>
<dbReference type="Proteomes" id="UP001229421">
    <property type="component" value="Unassembled WGS sequence"/>
</dbReference>
<keyword evidence="2" id="KW-1185">Reference proteome</keyword>
<evidence type="ECO:0000313" key="1">
    <source>
        <dbReference type="EMBL" id="KAK1432056.1"/>
    </source>
</evidence>